<dbReference type="CDD" id="cd10170">
    <property type="entry name" value="ASKHA_NBD_HSP70"/>
    <property type="match status" value="1"/>
</dbReference>
<feature type="region of interest" description="Disordered" evidence="1">
    <location>
        <begin position="1"/>
        <end position="62"/>
    </location>
</feature>
<dbReference type="STRING" id="357750.A0A2S6CFX1"/>
<protein>
    <submittedName>
        <fullName evidence="2">Uncharacterized protein</fullName>
    </submittedName>
</protein>
<dbReference type="EMBL" id="PNEN01000451">
    <property type="protein sequence ID" value="PPJ58630.1"/>
    <property type="molecule type" value="Genomic_DNA"/>
</dbReference>
<dbReference type="Proteomes" id="UP000237631">
    <property type="component" value="Unassembled WGS sequence"/>
</dbReference>
<proteinExistence type="predicted"/>
<dbReference type="OrthoDB" id="3637243at2759"/>
<dbReference type="Gene3D" id="3.90.640.10">
    <property type="entry name" value="Actin, Chain A, domain 4"/>
    <property type="match status" value="1"/>
</dbReference>
<organism evidence="2 3">
    <name type="scientific">Cercospora berteroae</name>
    <dbReference type="NCBI Taxonomy" id="357750"/>
    <lineage>
        <taxon>Eukaryota</taxon>
        <taxon>Fungi</taxon>
        <taxon>Dikarya</taxon>
        <taxon>Ascomycota</taxon>
        <taxon>Pezizomycotina</taxon>
        <taxon>Dothideomycetes</taxon>
        <taxon>Dothideomycetidae</taxon>
        <taxon>Mycosphaerellales</taxon>
        <taxon>Mycosphaerellaceae</taxon>
        <taxon>Cercospora</taxon>
    </lineage>
</organism>
<evidence type="ECO:0000313" key="2">
    <source>
        <dbReference type="EMBL" id="PPJ58630.1"/>
    </source>
</evidence>
<accession>A0A2S6CFX1</accession>
<dbReference type="SUPFAM" id="SSF53067">
    <property type="entry name" value="Actin-like ATPase domain"/>
    <property type="match status" value="2"/>
</dbReference>
<feature type="compositionally biased region" description="Basic and acidic residues" evidence="1">
    <location>
        <begin position="47"/>
        <end position="62"/>
    </location>
</feature>
<dbReference type="Gene3D" id="3.30.420.40">
    <property type="match status" value="2"/>
</dbReference>
<dbReference type="PANTHER" id="PTHR14187:SF5">
    <property type="entry name" value="HEAT SHOCK 70 KDA PROTEIN 12A"/>
    <property type="match status" value="1"/>
</dbReference>
<dbReference type="InterPro" id="IPR043129">
    <property type="entry name" value="ATPase_NBD"/>
</dbReference>
<sequence>MGSRAQKSKRKRNINANSPPKKDCPAVNRDQTKSKRKRDVNSVSETKCPEDTPPEEKPPETDHDQIDLAIDWGTWKFVVAYVLSRNGVRNAPTPLMINERTFEREAASKRDLKIIDFPKLPLYQGPATSEITRRVEATLAELPGEKTLDLLIEEQLRAIVHDAKLALRKTELKIQYRSDPEKLEQLLENMHIRITIPQMWTPDAKRRMQAAAKRAGLRVSVLSYEPQCALAYLIDAAAKQKVQVGPLTEGDSILVADLGCGTGDFVLYQLQSKLSVDSRLQCIGQSSGEICGSFKVDEALLKILKRRAGTEWYENVRSQLVLEAGEFERRVLIAIEEAKLRFGREDEDHTTCTIKGIGGEYKAFQFQRAAFYEAFDEVIVKIIAEIDKITEGTQPTVIQVTGGFSKCRYLMEVLRERYEKLGSLVVRPSETDTADCFPVALGALLRYGNITTPALPSKYGYALLQRQPFDEDLHLDAYVDVEGWEGDFERIFKPWVRSEPYGRDFDVVDDRIINIISKGQVLRPNQVVSQHVKQVYIIPCEDPRLTDDLCYLTDTIENHQWAKRNKTDANGEYMWRPGVHSWTSVNIPIKRSWLKGRGFEVIEENGEEFWQLSVRVTLRYCEIDVEIGYDILKPVGWTGSGKVEEELPEDVAFRVKETLWEASHSDFVS</sequence>
<evidence type="ECO:0000313" key="3">
    <source>
        <dbReference type="Proteomes" id="UP000237631"/>
    </source>
</evidence>
<name>A0A2S6CFX1_9PEZI</name>
<reference evidence="3" key="1">
    <citation type="journal article" date="2017" name="bioRxiv">
        <title>Conservation of a gene cluster reveals novel cercosporin biosynthetic mechanisms and extends production to the genus Colletotrichum.</title>
        <authorList>
            <person name="de Jonge R."/>
            <person name="Ebert M.K."/>
            <person name="Huitt-Roehl C.R."/>
            <person name="Pal P."/>
            <person name="Suttle J.C."/>
            <person name="Spanner R.E."/>
            <person name="Neubauer J.D."/>
            <person name="Jurick W.M.II."/>
            <person name="Stott K.A."/>
            <person name="Secor G.A."/>
            <person name="Thomma B.P.H.J."/>
            <person name="Van de Peer Y."/>
            <person name="Townsend C.A."/>
            <person name="Bolton M.D."/>
        </authorList>
    </citation>
    <scope>NUCLEOTIDE SEQUENCE [LARGE SCALE GENOMIC DNA]</scope>
    <source>
        <strain evidence="3">CBS538.71</strain>
    </source>
</reference>
<keyword evidence="3" id="KW-1185">Reference proteome</keyword>
<evidence type="ECO:0000256" key="1">
    <source>
        <dbReference type="SAM" id="MobiDB-lite"/>
    </source>
</evidence>
<feature type="compositionally biased region" description="Basic residues" evidence="1">
    <location>
        <begin position="1"/>
        <end position="13"/>
    </location>
</feature>
<dbReference type="AlphaFoldDB" id="A0A2S6CFX1"/>
<comment type="caution">
    <text evidence="2">The sequence shown here is derived from an EMBL/GenBank/DDBJ whole genome shotgun (WGS) entry which is preliminary data.</text>
</comment>
<dbReference type="PANTHER" id="PTHR14187">
    <property type="entry name" value="ALPHA KINASE/ELONGATION FACTOR 2 KINASE"/>
    <property type="match status" value="1"/>
</dbReference>
<gene>
    <name evidence="2" type="ORF">CBER1_03506</name>
</gene>